<keyword evidence="4" id="KW-1185">Reference proteome</keyword>
<feature type="region of interest" description="Disordered" evidence="1">
    <location>
        <begin position="20"/>
        <end position="89"/>
    </location>
</feature>
<gene>
    <name evidence="2" type="ORF">M6B38_115370</name>
    <name evidence="3" type="ORF">M6B38_115375</name>
</gene>
<sequence>MELVGDQGRPAATEWRWRLVAMNGEDQRSSTETTKSGGNSTSGDAYGDVGLEETSRRLRSDGSETSSPAAQTLKEGTEERTGSGYETRPELQVRVGDAEVTRRAAAMGTQRLGMVGMKRRWIEVDIRCGWDQAEWLRWSRGRPAGLR</sequence>
<evidence type="ECO:0000313" key="4">
    <source>
        <dbReference type="Proteomes" id="UP001140949"/>
    </source>
</evidence>
<evidence type="ECO:0000256" key="1">
    <source>
        <dbReference type="SAM" id="MobiDB-lite"/>
    </source>
</evidence>
<reference evidence="2" key="1">
    <citation type="journal article" date="2023" name="GigaByte">
        <title>Genome assembly of the bearded iris, Iris pallida Lam.</title>
        <authorList>
            <person name="Bruccoleri R.E."/>
            <person name="Oakeley E.J."/>
            <person name="Faust A.M.E."/>
            <person name="Altorfer M."/>
            <person name="Dessus-Babus S."/>
            <person name="Burckhardt D."/>
            <person name="Oertli M."/>
            <person name="Naumann U."/>
            <person name="Petersen F."/>
            <person name="Wong J."/>
        </authorList>
    </citation>
    <scope>NUCLEOTIDE SEQUENCE</scope>
    <source>
        <strain evidence="2">GSM-AAB239-AS_SAM_17_03QT</strain>
    </source>
</reference>
<feature type="compositionally biased region" description="Basic and acidic residues" evidence="1">
    <location>
        <begin position="53"/>
        <end position="62"/>
    </location>
</feature>
<feature type="compositionally biased region" description="Basic and acidic residues" evidence="1">
    <location>
        <begin position="75"/>
        <end position="89"/>
    </location>
</feature>
<dbReference type="EMBL" id="JANAVB010004800">
    <property type="protein sequence ID" value="KAJ6847854.1"/>
    <property type="molecule type" value="Genomic_DNA"/>
</dbReference>
<dbReference type="Proteomes" id="UP001140949">
    <property type="component" value="Unassembled WGS sequence"/>
</dbReference>
<feature type="compositionally biased region" description="Polar residues" evidence="1">
    <location>
        <begin position="30"/>
        <end position="43"/>
    </location>
</feature>
<evidence type="ECO:0000313" key="2">
    <source>
        <dbReference type="EMBL" id="KAJ6847854.1"/>
    </source>
</evidence>
<proteinExistence type="predicted"/>
<dbReference type="AlphaFoldDB" id="A0AAX6I514"/>
<name>A0AAX6I514_IRIPA</name>
<comment type="caution">
    <text evidence="2">The sequence shown here is derived from an EMBL/GenBank/DDBJ whole genome shotgun (WGS) entry which is preliminary data.</text>
</comment>
<protein>
    <submittedName>
        <fullName evidence="2">Uncharacterized protein</fullName>
    </submittedName>
</protein>
<accession>A0AAX6I514</accession>
<reference evidence="2" key="2">
    <citation type="submission" date="2023-04" db="EMBL/GenBank/DDBJ databases">
        <authorList>
            <person name="Bruccoleri R.E."/>
            <person name="Oakeley E.J."/>
            <person name="Faust A.-M."/>
            <person name="Dessus-Babus S."/>
            <person name="Altorfer M."/>
            <person name="Burckhardt D."/>
            <person name="Oertli M."/>
            <person name="Naumann U."/>
            <person name="Petersen F."/>
            <person name="Wong J."/>
        </authorList>
    </citation>
    <scope>NUCLEOTIDE SEQUENCE</scope>
    <source>
        <strain evidence="2">GSM-AAB239-AS_SAM_17_03QT</strain>
        <tissue evidence="2">Leaf</tissue>
    </source>
</reference>
<evidence type="ECO:0000313" key="3">
    <source>
        <dbReference type="EMBL" id="KAJ6847855.1"/>
    </source>
</evidence>
<organism evidence="2 4">
    <name type="scientific">Iris pallida</name>
    <name type="common">Sweet iris</name>
    <dbReference type="NCBI Taxonomy" id="29817"/>
    <lineage>
        <taxon>Eukaryota</taxon>
        <taxon>Viridiplantae</taxon>
        <taxon>Streptophyta</taxon>
        <taxon>Embryophyta</taxon>
        <taxon>Tracheophyta</taxon>
        <taxon>Spermatophyta</taxon>
        <taxon>Magnoliopsida</taxon>
        <taxon>Liliopsida</taxon>
        <taxon>Asparagales</taxon>
        <taxon>Iridaceae</taxon>
        <taxon>Iridoideae</taxon>
        <taxon>Irideae</taxon>
        <taxon>Iris</taxon>
    </lineage>
</organism>
<dbReference type="EMBL" id="JANAVB010004800">
    <property type="protein sequence ID" value="KAJ6847855.1"/>
    <property type="molecule type" value="Genomic_DNA"/>
</dbReference>